<dbReference type="GO" id="GO:0003964">
    <property type="term" value="F:RNA-directed DNA polymerase activity"/>
    <property type="evidence" value="ECO:0007669"/>
    <property type="project" value="UniProtKB-KW"/>
</dbReference>
<dbReference type="AlphaFoldDB" id="A0A2U1PZC8"/>
<organism evidence="1 2">
    <name type="scientific">Artemisia annua</name>
    <name type="common">Sweet wormwood</name>
    <dbReference type="NCBI Taxonomy" id="35608"/>
    <lineage>
        <taxon>Eukaryota</taxon>
        <taxon>Viridiplantae</taxon>
        <taxon>Streptophyta</taxon>
        <taxon>Embryophyta</taxon>
        <taxon>Tracheophyta</taxon>
        <taxon>Spermatophyta</taxon>
        <taxon>Magnoliopsida</taxon>
        <taxon>eudicotyledons</taxon>
        <taxon>Gunneridae</taxon>
        <taxon>Pentapetalae</taxon>
        <taxon>asterids</taxon>
        <taxon>campanulids</taxon>
        <taxon>Asterales</taxon>
        <taxon>Asteraceae</taxon>
        <taxon>Asteroideae</taxon>
        <taxon>Anthemideae</taxon>
        <taxon>Artemisiinae</taxon>
        <taxon>Artemisia</taxon>
    </lineage>
</organism>
<gene>
    <name evidence="1" type="ORF">CTI12_AA034100</name>
</gene>
<keyword evidence="1" id="KW-0548">Nucleotidyltransferase</keyword>
<keyword evidence="2" id="KW-1185">Reference proteome</keyword>
<evidence type="ECO:0000313" key="1">
    <source>
        <dbReference type="EMBL" id="PWA91033.1"/>
    </source>
</evidence>
<name>A0A2U1PZC8_ARTAN</name>
<keyword evidence="1" id="KW-0808">Transferase</keyword>
<evidence type="ECO:0000313" key="2">
    <source>
        <dbReference type="Proteomes" id="UP000245207"/>
    </source>
</evidence>
<sequence>MMKILGGNSLWCKVIRSIHGLLGGLFVNTTIKYKSGPWYHIMKLKEDLQCSGINLPSMFKRKVGNGQGTSFWNNIWLGGLSFSSAFPRLYHLDANPNSLVSERIPTANSPSTILLMFGTASPYLNTVMGLSSPPVLDTHVENGVCLEFRSFRVIGEMKFWL</sequence>
<dbReference type="Proteomes" id="UP000245207">
    <property type="component" value="Unassembled WGS sequence"/>
</dbReference>
<dbReference type="EMBL" id="PKPP01000579">
    <property type="protein sequence ID" value="PWA91033.1"/>
    <property type="molecule type" value="Genomic_DNA"/>
</dbReference>
<dbReference type="OrthoDB" id="1740865at2759"/>
<accession>A0A2U1PZC8</accession>
<protein>
    <submittedName>
        <fullName evidence="1">RNA-directed DNA polymerase, eukaryota, Reverse transcriptase zinc-binding domain protein</fullName>
    </submittedName>
</protein>
<reference evidence="1 2" key="1">
    <citation type="journal article" date="2018" name="Mol. Plant">
        <title>The genome of Artemisia annua provides insight into the evolution of Asteraceae family and artemisinin biosynthesis.</title>
        <authorList>
            <person name="Shen Q."/>
            <person name="Zhang L."/>
            <person name="Liao Z."/>
            <person name="Wang S."/>
            <person name="Yan T."/>
            <person name="Shi P."/>
            <person name="Liu M."/>
            <person name="Fu X."/>
            <person name="Pan Q."/>
            <person name="Wang Y."/>
            <person name="Lv Z."/>
            <person name="Lu X."/>
            <person name="Zhang F."/>
            <person name="Jiang W."/>
            <person name="Ma Y."/>
            <person name="Chen M."/>
            <person name="Hao X."/>
            <person name="Li L."/>
            <person name="Tang Y."/>
            <person name="Lv G."/>
            <person name="Zhou Y."/>
            <person name="Sun X."/>
            <person name="Brodelius P.E."/>
            <person name="Rose J.K.C."/>
            <person name="Tang K."/>
        </authorList>
    </citation>
    <scope>NUCLEOTIDE SEQUENCE [LARGE SCALE GENOMIC DNA]</scope>
    <source>
        <strain evidence="2">cv. Huhao1</strain>
        <tissue evidence="1">Leaf</tissue>
    </source>
</reference>
<comment type="caution">
    <text evidence="1">The sequence shown here is derived from an EMBL/GenBank/DDBJ whole genome shotgun (WGS) entry which is preliminary data.</text>
</comment>
<proteinExistence type="predicted"/>
<keyword evidence="1" id="KW-0695">RNA-directed DNA polymerase</keyword>